<evidence type="ECO:0000256" key="3">
    <source>
        <dbReference type="PROSITE-ProRule" id="PRU00169"/>
    </source>
</evidence>
<evidence type="ECO:0000256" key="1">
    <source>
        <dbReference type="ARBA" id="ARBA00022553"/>
    </source>
</evidence>
<dbReference type="Proteomes" id="UP000176803">
    <property type="component" value="Unassembled WGS sequence"/>
</dbReference>
<evidence type="ECO:0000313" key="5">
    <source>
        <dbReference type="EMBL" id="OGK37158.1"/>
    </source>
</evidence>
<gene>
    <name evidence="5" type="ORF">A3F03_03880</name>
</gene>
<sequence>MRVLIIDDDDFFQKFSSSQLKDRGFAVDVASNGEEGLAKAKETHPDVILLDIIMPKMDGFEVLTKLSQNVPLKSIPVIIFSSLGQEKDVTKAKSLGAVDHMNKNFFDLDLLTNKINSVTKR</sequence>
<dbReference type="Gene3D" id="3.40.50.2300">
    <property type="match status" value="1"/>
</dbReference>
<evidence type="ECO:0000259" key="4">
    <source>
        <dbReference type="PROSITE" id="PS50110"/>
    </source>
</evidence>
<comment type="caution">
    <text evidence="5">The sequence shown here is derived from an EMBL/GenBank/DDBJ whole genome shotgun (WGS) entry which is preliminary data.</text>
</comment>
<dbReference type="PANTHER" id="PTHR44591:SF14">
    <property type="entry name" value="PROTEIN PILG"/>
    <property type="match status" value="1"/>
</dbReference>
<proteinExistence type="predicted"/>
<name>A0A1F7I195_9BACT</name>
<reference evidence="5 6" key="1">
    <citation type="journal article" date="2016" name="Nat. Commun.">
        <title>Thousands of microbial genomes shed light on interconnected biogeochemical processes in an aquifer system.</title>
        <authorList>
            <person name="Anantharaman K."/>
            <person name="Brown C.T."/>
            <person name="Hug L.A."/>
            <person name="Sharon I."/>
            <person name="Castelle C.J."/>
            <person name="Probst A.J."/>
            <person name="Thomas B.C."/>
            <person name="Singh A."/>
            <person name="Wilkins M.J."/>
            <person name="Karaoz U."/>
            <person name="Brodie E.L."/>
            <person name="Williams K.H."/>
            <person name="Hubbard S.S."/>
            <person name="Banfield J.F."/>
        </authorList>
    </citation>
    <scope>NUCLEOTIDE SEQUENCE [LARGE SCALE GENOMIC DNA]</scope>
</reference>
<accession>A0A1F7I195</accession>
<dbReference type="InterPro" id="IPR050595">
    <property type="entry name" value="Bact_response_regulator"/>
</dbReference>
<dbReference type="GO" id="GO:0000160">
    <property type="term" value="P:phosphorelay signal transduction system"/>
    <property type="evidence" value="ECO:0007669"/>
    <property type="project" value="UniProtKB-KW"/>
</dbReference>
<organism evidence="5 6">
    <name type="scientific">Candidatus Roizmanbacteria bacterium RIFCSPHIGHO2_12_FULL_41_11</name>
    <dbReference type="NCBI Taxonomy" id="1802052"/>
    <lineage>
        <taxon>Bacteria</taxon>
        <taxon>Candidatus Roizmaniibacteriota</taxon>
    </lineage>
</organism>
<dbReference type="EMBL" id="MGAC01000046">
    <property type="protein sequence ID" value="OGK37158.1"/>
    <property type="molecule type" value="Genomic_DNA"/>
</dbReference>
<dbReference type="AlphaFoldDB" id="A0A1F7I195"/>
<dbReference type="SUPFAM" id="SSF52172">
    <property type="entry name" value="CheY-like"/>
    <property type="match status" value="1"/>
</dbReference>
<dbReference type="SMART" id="SM00448">
    <property type="entry name" value="REC"/>
    <property type="match status" value="1"/>
</dbReference>
<feature type="modified residue" description="4-aspartylphosphate" evidence="3">
    <location>
        <position position="51"/>
    </location>
</feature>
<dbReference type="InterPro" id="IPR001789">
    <property type="entry name" value="Sig_transdc_resp-reg_receiver"/>
</dbReference>
<keyword evidence="1 3" id="KW-0597">Phosphoprotein</keyword>
<dbReference type="Pfam" id="PF00072">
    <property type="entry name" value="Response_reg"/>
    <property type="match status" value="1"/>
</dbReference>
<feature type="domain" description="Response regulatory" evidence="4">
    <location>
        <begin position="2"/>
        <end position="118"/>
    </location>
</feature>
<dbReference type="InterPro" id="IPR011006">
    <property type="entry name" value="CheY-like_superfamily"/>
</dbReference>
<dbReference type="PROSITE" id="PS50110">
    <property type="entry name" value="RESPONSE_REGULATORY"/>
    <property type="match status" value="1"/>
</dbReference>
<evidence type="ECO:0000256" key="2">
    <source>
        <dbReference type="ARBA" id="ARBA00023012"/>
    </source>
</evidence>
<dbReference type="CDD" id="cd00156">
    <property type="entry name" value="REC"/>
    <property type="match status" value="1"/>
</dbReference>
<evidence type="ECO:0000313" key="6">
    <source>
        <dbReference type="Proteomes" id="UP000176803"/>
    </source>
</evidence>
<protein>
    <recommendedName>
        <fullName evidence="4">Response regulatory domain-containing protein</fullName>
    </recommendedName>
</protein>
<dbReference type="PANTHER" id="PTHR44591">
    <property type="entry name" value="STRESS RESPONSE REGULATOR PROTEIN 1"/>
    <property type="match status" value="1"/>
</dbReference>
<keyword evidence="2" id="KW-0902">Two-component regulatory system</keyword>